<evidence type="ECO:0000313" key="3">
    <source>
        <dbReference type="Proteomes" id="UP001462640"/>
    </source>
</evidence>
<proteinExistence type="predicted"/>
<dbReference type="Pfam" id="PF11227">
    <property type="entry name" value="DUF3025"/>
    <property type="match status" value="2"/>
</dbReference>
<feature type="region of interest" description="Disordered" evidence="1">
    <location>
        <begin position="1"/>
        <end position="20"/>
    </location>
</feature>
<comment type="caution">
    <text evidence="2">The sequence shown here is derived from an EMBL/GenBank/DDBJ whole genome shotgun (WGS) entry which is preliminary data.</text>
</comment>
<evidence type="ECO:0000313" key="2">
    <source>
        <dbReference type="EMBL" id="MEO3713274.1"/>
    </source>
</evidence>
<evidence type="ECO:0000256" key="1">
    <source>
        <dbReference type="SAM" id="MobiDB-lite"/>
    </source>
</evidence>
<protein>
    <submittedName>
        <fullName evidence="2">DUF3025 domain-containing protein</fullName>
    </submittedName>
</protein>
<dbReference type="Proteomes" id="UP001462640">
    <property type="component" value="Unassembled WGS sequence"/>
</dbReference>
<keyword evidence="3" id="KW-1185">Reference proteome</keyword>
<reference evidence="2 3" key="1">
    <citation type="submission" date="2024-05" db="EMBL/GenBank/DDBJ databases">
        <title>Roseateles sp. 2.12 16S ribosomal RNA gene Genome sequencing and assembly.</title>
        <authorList>
            <person name="Woo H."/>
        </authorList>
    </citation>
    <scope>NUCLEOTIDE SEQUENCE [LARGE SCALE GENOMIC DNA]</scope>
    <source>
        <strain evidence="2 3">2.12</strain>
    </source>
</reference>
<dbReference type="InterPro" id="IPR021390">
    <property type="entry name" value="DUF3025"/>
</dbReference>
<accession>A0ABV0GDY8</accession>
<dbReference type="EMBL" id="JBDPZC010000004">
    <property type="protein sequence ID" value="MEO3713274.1"/>
    <property type="molecule type" value="Genomic_DNA"/>
</dbReference>
<sequence>MARRWPGSWSEEPALSEPAALGPAPDWTAPWLADYRAAGLALQQRLHAGLTVAQALNALVDAMPDAERPRLRGQVLRFVPQAALDGEPGYEAFIALQAAVPTREHWHDALNGLVWLRWPALKARLNALHQQGLAAPQDGGRRGPLRDALTLFDENGAWLEAPPALCEALRARDWRRLFIELRPLWAQARLHLIGHALMEKLMQPRTPICAHVLLQDPQGLDAAAWAGKPFAPLPVLGVPGWWPANGDAGFYDDVRVFRPHVSSGTGLQCS</sequence>
<name>A0ABV0GDY8_9BURK</name>
<organism evidence="2 3">
    <name type="scientific">Roseateles flavus</name>
    <dbReference type="NCBI Taxonomy" id="3149041"/>
    <lineage>
        <taxon>Bacteria</taxon>
        <taxon>Pseudomonadati</taxon>
        <taxon>Pseudomonadota</taxon>
        <taxon>Betaproteobacteria</taxon>
        <taxon>Burkholderiales</taxon>
        <taxon>Sphaerotilaceae</taxon>
        <taxon>Roseateles</taxon>
    </lineage>
</organism>
<gene>
    <name evidence="2" type="ORF">ABDJ40_10920</name>
</gene>